<accession>A0AAW2CMF6</accession>
<evidence type="ECO:0000259" key="1">
    <source>
        <dbReference type="Pfam" id="PF14392"/>
    </source>
</evidence>
<feature type="domain" description="Zinc knuckle CX2CX4HX4C" evidence="1">
    <location>
        <begin position="73"/>
        <end position="120"/>
    </location>
</feature>
<reference evidence="2 3" key="1">
    <citation type="submission" date="2024-01" db="EMBL/GenBank/DDBJ databases">
        <title>A telomere-to-telomere, gap-free genome of sweet tea (Lithocarpus litseifolius).</title>
        <authorList>
            <person name="Zhou J."/>
        </authorList>
    </citation>
    <scope>NUCLEOTIDE SEQUENCE [LARGE SCALE GENOMIC DNA]</scope>
    <source>
        <strain evidence="2">Zhou-2022a</strain>
        <tissue evidence="2">Leaf</tissue>
    </source>
</reference>
<dbReference type="PANTHER" id="PTHR33710:SF71">
    <property type="entry name" value="ENDONUCLEASE_EXONUCLEASE_PHOSPHATASE DOMAIN-CONTAINING PROTEIN"/>
    <property type="match status" value="1"/>
</dbReference>
<dbReference type="InterPro" id="IPR036691">
    <property type="entry name" value="Endo/exonu/phosph_ase_sf"/>
</dbReference>
<dbReference type="AlphaFoldDB" id="A0AAW2CMF6"/>
<evidence type="ECO:0000313" key="3">
    <source>
        <dbReference type="Proteomes" id="UP001459277"/>
    </source>
</evidence>
<dbReference type="PANTHER" id="PTHR33710">
    <property type="entry name" value="BNAC02G09200D PROTEIN"/>
    <property type="match status" value="1"/>
</dbReference>
<dbReference type="SUPFAM" id="SSF56219">
    <property type="entry name" value="DNase I-like"/>
    <property type="match status" value="1"/>
</dbReference>
<name>A0AAW2CMF6_9ROSI</name>
<keyword evidence="3" id="KW-1185">Reference proteome</keyword>
<proteinExistence type="predicted"/>
<evidence type="ECO:0000313" key="2">
    <source>
        <dbReference type="EMBL" id="KAK9998737.1"/>
    </source>
</evidence>
<dbReference type="Pfam" id="PF14392">
    <property type="entry name" value="zf-CCHC_4"/>
    <property type="match status" value="1"/>
</dbReference>
<dbReference type="EMBL" id="JAZDWU010000006">
    <property type="protein sequence ID" value="KAK9998737.1"/>
    <property type="molecule type" value="Genomic_DNA"/>
</dbReference>
<protein>
    <recommendedName>
        <fullName evidence="1">Zinc knuckle CX2CX4HX4C domain-containing protein</fullName>
    </recommendedName>
</protein>
<gene>
    <name evidence="2" type="ORF">SO802_018340</name>
</gene>
<comment type="caution">
    <text evidence="2">The sequence shown here is derived from an EMBL/GenBank/DDBJ whole genome shotgun (WGS) entry which is preliminary data.</text>
</comment>
<organism evidence="2 3">
    <name type="scientific">Lithocarpus litseifolius</name>
    <dbReference type="NCBI Taxonomy" id="425828"/>
    <lineage>
        <taxon>Eukaryota</taxon>
        <taxon>Viridiplantae</taxon>
        <taxon>Streptophyta</taxon>
        <taxon>Embryophyta</taxon>
        <taxon>Tracheophyta</taxon>
        <taxon>Spermatophyta</taxon>
        <taxon>Magnoliopsida</taxon>
        <taxon>eudicotyledons</taxon>
        <taxon>Gunneridae</taxon>
        <taxon>Pentapetalae</taxon>
        <taxon>rosids</taxon>
        <taxon>fabids</taxon>
        <taxon>Fagales</taxon>
        <taxon>Fagaceae</taxon>
        <taxon>Lithocarpus</taxon>
    </lineage>
</organism>
<dbReference type="Proteomes" id="UP001459277">
    <property type="component" value="Unassembled WGS sequence"/>
</dbReference>
<dbReference type="InterPro" id="IPR025836">
    <property type="entry name" value="Zn_knuckle_CX2CX4HX4C"/>
</dbReference>
<sequence>MGAILATKFFTRRNVNVEAVAKTFCLLRRTRENFELLTVEAALSIGETIGSVSCPKDFGEMKGGNFMRVRVEVDITKPLCRGRKISWDLSGEGWAAFLYEQLPNICYWCWLVSHDDKECTLWLNSRGSLRTEDQQFGPWIKDPQFNHIRKSVVEHGIGGRVHEENVRESRKHIPDFEETLNDIDDAIRNGPRIPNSKVATIGITANQIDSSFNLIDIEVSKSNAMIIGAEFNMGWDDTGLKGVKNKNRPNKCGNKGKQQIRPIIGPEGIRSGESNKVAAGLSEGTWERRVTRSPCTNEDPPLGVEIGLKRKLKGFNKDVVDVKTHEKEEEALEKAVKKEEPNIVFLMETKSNRKWMEKVKERCKLKLGLIVPSDGSKGGPAMLWKEGPKYTWWYQRSDGTQIWERLDRALANKEGIDFFPAAKLHHLSSSASNHSPLSLHLVPKMRKKKMKKTFRFESMWLKDSRCEDIVKAAWEEGLHAGTEDVLKSCLEHCRHDLDAWNKEEFGHVGRKIDVLQNKLEWLEL</sequence>